<feature type="region of interest" description="Disordered" evidence="1">
    <location>
        <begin position="1"/>
        <end position="72"/>
    </location>
</feature>
<keyword evidence="2" id="KW-1133">Transmembrane helix</keyword>
<evidence type="ECO:0000256" key="1">
    <source>
        <dbReference type="SAM" id="MobiDB-lite"/>
    </source>
</evidence>
<comment type="caution">
    <text evidence="4">The sequence shown here is derived from an EMBL/GenBank/DDBJ whole genome shotgun (WGS) entry which is preliminary data.</text>
</comment>
<dbReference type="Proteomes" id="UP001175226">
    <property type="component" value="Unassembled WGS sequence"/>
</dbReference>
<reference evidence="4" key="1">
    <citation type="submission" date="2023-06" db="EMBL/GenBank/DDBJ databases">
        <authorList>
            <consortium name="Lawrence Berkeley National Laboratory"/>
            <person name="Ahrendt S."/>
            <person name="Sahu N."/>
            <person name="Indic B."/>
            <person name="Wong-Bajracharya J."/>
            <person name="Merenyi Z."/>
            <person name="Ke H.-M."/>
            <person name="Monk M."/>
            <person name="Kocsube S."/>
            <person name="Drula E."/>
            <person name="Lipzen A."/>
            <person name="Balint B."/>
            <person name="Henrissat B."/>
            <person name="Andreopoulos B."/>
            <person name="Martin F.M."/>
            <person name="Harder C.B."/>
            <person name="Rigling D."/>
            <person name="Ford K.L."/>
            <person name="Foster G.D."/>
            <person name="Pangilinan J."/>
            <person name="Papanicolaou A."/>
            <person name="Barry K."/>
            <person name="LaButti K."/>
            <person name="Viragh M."/>
            <person name="Koriabine M."/>
            <person name="Yan M."/>
            <person name="Riley R."/>
            <person name="Champramary S."/>
            <person name="Plett K.L."/>
            <person name="Tsai I.J."/>
            <person name="Slot J."/>
            <person name="Sipos G."/>
            <person name="Plett J."/>
            <person name="Nagy L.G."/>
            <person name="Grigoriev I.V."/>
        </authorList>
    </citation>
    <scope>NUCLEOTIDE SEQUENCE</scope>
    <source>
        <strain evidence="4">FPL87.14</strain>
    </source>
</reference>
<name>A0AA39JIL5_9AGAR</name>
<gene>
    <name evidence="4" type="ORF">EV421DRAFT_550024</name>
</gene>
<evidence type="ECO:0000256" key="2">
    <source>
        <dbReference type="SAM" id="Phobius"/>
    </source>
</evidence>
<feature type="compositionally biased region" description="Basic and acidic residues" evidence="1">
    <location>
        <begin position="1"/>
        <end position="10"/>
    </location>
</feature>
<proteinExistence type="predicted"/>
<evidence type="ECO:0000313" key="5">
    <source>
        <dbReference type="Proteomes" id="UP001175226"/>
    </source>
</evidence>
<evidence type="ECO:0000259" key="3">
    <source>
        <dbReference type="Pfam" id="PF20153"/>
    </source>
</evidence>
<feature type="transmembrane region" description="Helical" evidence="2">
    <location>
        <begin position="321"/>
        <end position="346"/>
    </location>
</feature>
<keyword evidence="2" id="KW-0472">Membrane</keyword>
<sequence>MSIPEIDRTSNLDSGQGGAIVRQDAEAESQGIGGGGEHPHNSAEQEVEPNKATGGQEQDEAPASAPPPSANAASAKKIFGTMRRPNPNVKKGVKNASYSASYLMGCQIGNDTYNYEEKYPEDAIYEETTSNARVWRVHEDESRIHDANMVEESRDNVDVLLVFAGLFSAVVTTFVVQTSQSLQADYAAMSASLLYESVLVQRAIANGSSADSIAPSPLNPTITFVPATTDVWVNGLWFTSLFLSLTTALVAVLVKQWLHHYVALPSGTPRDRSLTCQFRYAGFQKWHVQVIIGLLPVLMHLALAIFLVGLVIFLQSLRQALSWVICAGTGVVYTAYVVATILPIIFPQCPYRTPLCDLVYISFCRIIPQVSWAEYHKQYFLDFWRQREFSIMFRFLPLVRARPPQSLTMIESKFVQQTSTNLAPEALHWLFSVSSNPTVQSIVIQSIGGLPMASEEKCRALRGAMQPLQHSLLRSHLCLQTEDHLEPVPGMELRLQRLLRFDDSFYFVLGSPKISPNIDSFELDVAISCSDVLIDKDGALISPEELLMNIISGPAKLPPRCWFHLVRHAASRYAFDPLDPDKDDHTNMFLLHLCSAIPHSLYKSGLTQDFDSPLVLDFNDALPYFLDKIYDHVLRMFSKFVKHPSLSEPSLPQSLKVMVVAIEFLLHRLSLPESNMSHTTICESLSAAVWWIRGQTFSSQEAIAVIAVLEDIIAPCVVPPLNTKPDWRMLCRDTILAYQSLTTVAPSACSSRGLRSIVDFIKSHQDQTEDFYYKSDTACEVLTDLLAKRIPVAFTVFHESQRLQFLGSHPFHEASVPMVSAYVAGIFAAQQGSDGVVDAESLPQHIDYLYNPDNRFTVCTILATHSASRIDRTAIHRDITTLAQLRPRDASWDECRRKLDDLVQSDDGDFFSDQLIWGNVDIFSIELNFRPLQTDEIQVEKENIRYAIHVLDGLFDGRAHTVVPPDSLPDWHSKSHMHRFLGWCLGRKPGGEPEKGQQV</sequence>
<dbReference type="AlphaFoldDB" id="A0AA39JIL5"/>
<dbReference type="EMBL" id="JAUEPT010000024">
    <property type="protein sequence ID" value="KAK0442842.1"/>
    <property type="molecule type" value="Genomic_DNA"/>
</dbReference>
<keyword evidence="2" id="KW-0812">Transmembrane</keyword>
<keyword evidence="5" id="KW-1185">Reference proteome</keyword>
<organism evidence="4 5">
    <name type="scientific">Armillaria borealis</name>
    <dbReference type="NCBI Taxonomy" id="47425"/>
    <lineage>
        <taxon>Eukaryota</taxon>
        <taxon>Fungi</taxon>
        <taxon>Dikarya</taxon>
        <taxon>Basidiomycota</taxon>
        <taxon>Agaricomycotina</taxon>
        <taxon>Agaricomycetes</taxon>
        <taxon>Agaricomycetidae</taxon>
        <taxon>Agaricales</taxon>
        <taxon>Marasmiineae</taxon>
        <taxon>Physalacriaceae</taxon>
        <taxon>Armillaria</taxon>
    </lineage>
</organism>
<feature type="domain" description="DUF6535" evidence="3">
    <location>
        <begin position="135"/>
        <end position="315"/>
    </location>
</feature>
<dbReference type="InterPro" id="IPR045338">
    <property type="entry name" value="DUF6535"/>
</dbReference>
<dbReference type="Pfam" id="PF20153">
    <property type="entry name" value="DUF6535"/>
    <property type="match status" value="1"/>
</dbReference>
<protein>
    <recommendedName>
        <fullName evidence="3">DUF6535 domain-containing protein</fullName>
    </recommendedName>
</protein>
<feature type="transmembrane region" description="Helical" evidence="2">
    <location>
        <begin position="231"/>
        <end position="254"/>
    </location>
</feature>
<accession>A0AA39JIL5</accession>
<feature type="transmembrane region" description="Helical" evidence="2">
    <location>
        <begin position="290"/>
        <end position="314"/>
    </location>
</feature>
<evidence type="ECO:0000313" key="4">
    <source>
        <dbReference type="EMBL" id="KAK0442842.1"/>
    </source>
</evidence>